<dbReference type="Pfam" id="PF22486">
    <property type="entry name" value="MATH_2"/>
    <property type="match status" value="1"/>
</dbReference>
<dbReference type="AlphaFoldDB" id="A0AAV7KBW7"/>
<dbReference type="InterPro" id="IPR002083">
    <property type="entry name" value="MATH/TRAF_dom"/>
</dbReference>
<dbReference type="EMBL" id="JAKMXF010000084">
    <property type="protein sequence ID" value="KAI6658683.1"/>
    <property type="molecule type" value="Genomic_DNA"/>
</dbReference>
<dbReference type="InterPro" id="IPR008974">
    <property type="entry name" value="TRAF-like"/>
</dbReference>
<feature type="domain" description="MATH" evidence="1">
    <location>
        <begin position="84"/>
        <end position="215"/>
    </location>
</feature>
<protein>
    <recommendedName>
        <fullName evidence="1">MATH domain-containing protein</fullName>
    </recommendedName>
</protein>
<evidence type="ECO:0000313" key="2">
    <source>
        <dbReference type="EMBL" id="KAI6658683.1"/>
    </source>
</evidence>
<evidence type="ECO:0000313" key="3">
    <source>
        <dbReference type="Proteomes" id="UP001165289"/>
    </source>
</evidence>
<dbReference type="Gene3D" id="2.60.210.10">
    <property type="entry name" value="Apoptosis, Tumor Necrosis Factor Receptor Associated Protein 2, Chain A"/>
    <property type="match status" value="1"/>
</dbReference>
<keyword evidence="3" id="KW-1185">Reference proteome</keyword>
<dbReference type="Proteomes" id="UP001165289">
    <property type="component" value="Unassembled WGS sequence"/>
</dbReference>
<proteinExistence type="predicted"/>
<comment type="caution">
    <text evidence="2">The sequence shown here is derived from an EMBL/GenBank/DDBJ whole genome shotgun (WGS) entry which is preliminary data.</text>
</comment>
<name>A0AAV7KBW7_9METZ</name>
<organism evidence="2 3">
    <name type="scientific">Oopsacas minuta</name>
    <dbReference type="NCBI Taxonomy" id="111878"/>
    <lineage>
        <taxon>Eukaryota</taxon>
        <taxon>Metazoa</taxon>
        <taxon>Porifera</taxon>
        <taxon>Hexactinellida</taxon>
        <taxon>Hexasterophora</taxon>
        <taxon>Lyssacinosida</taxon>
        <taxon>Leucopsacidae</taxon>
        <taxon>Oopsacas</taxon>
    </lineage>
</organism>
<accession>A0AAV7KBW7</accession>
<evidence type="ECO:0000259" key="1">
    <source>
        <dbReference type="Pfam" id="PF22486"/>
    </source>
</evidence>
<gene>
    <name evidence="2" type="ORF">LOD99_11000</name>
</gene>
<reference evidence="2 3" key="1">
    <citation type="journal article" date="2023" name="BMC Biol.">
        <title>The compact genome of the sponge Oopsacas minuta (Hexactinellida) is lacking key metazoan core genes.</title>
        <authorList>
            <person name="Santini S."/>
            <person name="Schenkelaars Q."/>
            <person name="Jourda C."/>
            <person name="Duchesne M."/>
            <person name="Belahbib H."/>
            <person name="Rocher C."/>
            <person name="Selva M."/>
            <person name="Riesgo A."/>
            <person name="Vervoort M."/>
            <person name="Leys S.P."/>
            <person name="Kodjabachian L."/>
            <person name="Le Bivic A."/>
            <person name="Borchiellini C."/>
            <person name="Claverie J.M."/>
            <person name="Renard E."/>
        </authorList>
    </citation>
    <scope>NUCLEOTIDE SEQUENCE [LARGE SCALE GENOMIC DNA]</scope>
    <source>
        <strain evidence="2">SPO-2</strain>
    </source>
</reference>
<sequence>MTDMKLKQIQTSQELDRATKRTTFLENESKIQELSKVKHMEEKLDIANTKIEYFEKQITEKDSGLKSIIEVLYSYTPLPPGQLEWKITGVKQKIQNYEDTYTDPFYVALYKCQGHIRWNCYTVGVYIYIMKGGYDDKLHWPIRYKYTLIVLNHINSNNNYEITNQVTKEDLEKYPNCFKKHTQLSNEGFGIPSFISNTGILEAKYCKEDSITLLIKFRLLQAL</sequence>
<dbReference type="SUPFAM" id="SSF49599">
    <property type="entry name" value="TRAF domain-like"/>
    <property type="match status" value="1"/>
</dbReference>